<evidence type="ECO:0000313" key="1">
    <source>
        <dbReference type="EMBL" id="KAI0053786.1"/>
    </source>
</evidence>
<name>A0ACB8SD16_9AGAM</name>
<accession>A0ACB8SD16</accession>
<gene>
    <name evidence="1" type="ORF">FA95DRAFT_1600908</name>
</gene>
<keyword evidence="2" id="KW-1185">Reference proteome</keyword>
<organism evidence="1 2">
    <name type="scientific">Auriscalpium vulgare</name>
    <dbReference type="NCBI Taxonomy" id="40419"/>
    <lineage>
        <taxon>Eukaryota</taxon>
        <taxon>Fungi</taxon>
        <taxon>Dikarya</taxon>
        <taxon>Basidiomycota</taxon>
        <taxon>Agaricomycotina</taxon>
        <taxon>Agaricomycetes</taxon>
        <taxon>Russulales</taxon>
        <taxon>Auriscalpiaceae</taxon>
        <taxon>Auriscalpium</taxon>
    </lineage>
</organism>
<evidence type="ECO:0000313" key="2">
    <source>
        <dbReference type="Proteomes" id="UP000814033"/>
    </source>
</evidence>
<proteinExistence type="predicted"/>
<protein>
    <submittedName>
        <fullName evidence="1">Uncharacterized protein</fullName>
    </submittedName>
</protein>
<dbReference type="Proteomes" id="UP000814033">
    <property type="component" value="Unassembled WGS sequence"/>
</dbReference>
<reference evidence="1" key="2">
    <citation type="journal article" date="2022" name="New Phytol.">
        <title>Evolutionary transition to the ectomycorrhizal habit in the genomes of a hyperdiverse lineage of mushroom-forming fungi.</title>
        <authorList>
            <person name="Looney B."/>
            <person name="Miyauchi S."/>
            <person name="Morin E."/>
            <person name="Drula E."/>
            <person name="Courty P.E."/>
            <person name="Kohler A."/>
            <person name="Kuo A."/>
            <person name="LaButti K."/>
            <person name="Pangilinan J."/>
            <person name="Lipzen A."/>
            <person name="Riley R."/>
            <person name="Andreopoulos W."/>
            <person name="He G."/>
            <person name="Johnson J."/>
            <person name="Nolan M."/>
            <person name="Tritt A."/>
            <person name="Barry K.W."/>
            <person name="Grigoriev I.V."/>
            <person name="Nagy L.G."/>
            <person name="Hibbett D."/>
            <person name="Henrissat B."/>
            <person name="Matheny P.B."/>
            <person name="Labbe J."/>
            <person name="Martin F.M."/>
        </authorList>
    </citation>
    <scope>NUCLEOTIDE SEQUENCE</scope>
    <source>
        <strain evidence="1">FP105234-sp</strain>
    </source>
</reference>
<comment type="caution">
    <text evidence="1">The sequence shown here is derived from an EMBL/GenBank/DDBJ whole genome shotgun (WGS) entry which is preliminary data.</text>
</comment>
<dbReference type="EMBL" id="MU275839">
    <property type="protein sequence ID" value="KAI0053786.1"/>
    <property type="molecule type" value="Genomic_DNA"/>
</dbReference>
<reference evidence="1" key="1">
    <citation type="submission" date="2021-02" db="EMBL/GenBank/DDBJ databases">
        <authorList>
            <consortium name="DOE Joint Genome Institute"/>
            <person name="Ahrendt S."/>
            <person name="Looney B.P."/>
            <person name="Miyauchi S."/>
            <person name="Morin E."/>
            <person name="Drula E."/>
            <person name="Courty P.E."/>
            <person name="Chicoki N."/>
            <person name="Fauchery L."/>
            <person name="Kohler A."/>
            <person name="Kuo A."/>
            <person name="Labutti K."/>
            <person name="Pangilinan J."/>
            <person name="Lipzen A."/>
            <person name="Riley R."/>
            <person name="Andreopoulos W."/>
            <person name="He G."/>
            <person name="Johnson J."/>
            <person name="Barry K.W."/>
            <person name="Grigoriev I.V."/>
            <person name="Nagy L."/>
            <person name="Hibbett D."/>
            <person name="Henrissat B."/>
            <person name="Matheny P.B."/>
            <person name="Labbe J."/>
            <person name="Martin F."/>
        </authorList>
    </citation>
    <scope>NUCLEOTIDE SEQUENCE</scope>
    <source>
        <strain evidence="1">FP105234-sp</strain>
    </source>
</reference>
<sequence>MPNDSSHTEPRRRTRLRTLTMLPARLLRLPSTDDGLRVPPSSNSTPSEKPPLQPTVTTTTTTLQFHPFPEQPTPFPPLIKIPIPPAAAEQQRPFPLQMRAPSTCASIAEAPEALESPPADAVRRGPSPARVPVPLQSLQLPADADTSPVLPAEVPAGVEIVATDDASSSQESVPAQNGHCAKAAPADPQIPNNLRRTGLPTLDAALHAPKTWRTPDGPPRLLALAEDMHGEQRARLARAEHALRVYRAGAGVWKDEVRDAVRELDRTAAALDTVREVLSGVAMAAPAEAGVEAGLEDDEGNAVDIPDMDSVLGL</sequence>